<feature type="non-terminal residue" evidence="7">
    <location>
        <position position="1"/>
    </location>
</feature>
<keyword evidence="4 5" id="KW-0472">Membrane</keyword>
<dbReference type="GO" id="GO:0016020">
    <property type="term" value="C:membrane"/>
    <property type="evidence" value="ECO:0007669"/>
    <property type="project" value="UniProtKB-SubCell"/>
</dbReference>
<protein>
    <recommendedName>
        <fullName evidence="6">ABC transporter domain-containing protein</fullName>
    </recommendedName>
</protein>
<evidence type="ECO:0000313" key="7">
    <source>
        <dbReference type="EMBL" id="VEN51862.1"/>
    </source>
</evidence>
<dbReference type="PANTHER" id="PTHR19229">
    <property type="entry name" value="ATP-BINDING CASSETTE TRANSPORTER SUBFAMILY A ABCA"/>
    <property type="match status" value="1"/>
</dbReference>
<evidence type="ECO:0000256" key="2">
    <source>
        <dbReference type="ARBA" id="ARBA00022692"/>
    </source>
</evidence>
<comment type="subcellular location">
    <subcellularLocation>
        <location evidence="1">Membrane</location>
        <topology evidence="1">Multi-pass membrane protein</topology>
    </subcellularLocation>
</comment>
<dbReference type="InterPro" id="IPR027417">
    <property type="entry name" value="P-loop_NTPase"/>
</dbReference>
<sequence length="614" mass="69680">ERTINADSQATKVSVFLFYGLICVSACFILFLIKERACNSRHLQYVAGVKVPVFWLVHLFFDFLLYVFVCLLATIVVVCLQVDGYKTAEDLGRMWIVLTYFGCSSLPLIYLCVYKFEVPATGYMFISFCYIGVVVLKAVLTLIPWKKRYSRIMEKALLCFPSYSLLSGLEKSHAFSEYKKRCEESLDLYKKLGITEENCWDAMFMMNDCVDYSDSYYKYGGQGVGENIVYSMVTGMVFFALVLLIDYDFLNPVFGLLSTLMPCRRPKVPKDEDSDVAEERKRISSMSTKDVKTSHELAIKDLTKYYWGIRAVNGLSLGVKKNECFGLLGVNGAGKTTTFKMMTGDVMMTYGKGWVRGYSLWYQMRKVHECIGYCPQFDALIDDMTAKETLIMFAMIKGHGYSDAKTLAITFSENLDFKEHVNKQVRKLSGGNKRKLSAAVAMIGDPPVLYFDEPTSGMDPATKYYFREVVRKIRDSGKCIILTSHSLDECESVCTRLAIMASGRFMCLGSVQHLKSKFAKGCTFTIKIKRDANESSVNNVEKYVSDNLPSAKLSEKHQEMLTYKITGVEIPWSKIFSILEGAKRNIKDVEDYSLQQSSLEQVFLSFTKQAKEAK</sequence>
<dbReference type="Pfam" id="PF23321">
    <property type="entry name" value="R1_ABCA1"/>
    <property type="match status" value="1"/>
</dbReference>
<evidence type="ECO:0000256" key="3">
    <source>
        <dbReference type="ARBA" id="ARBA00022989"/>
    </source>
</evidence>
<dbReference type="Proteomes" id="UP000410492">
    <property type="component" value="Unassembled WGS sequence"/>
</dbReference>
<dbReference type="InterPro" id="IPR026082">
    <property type="entry name" value="ABCA"/>
</dbReference>
<feature type="transmembrane region" description="Helical" evidence="5">
    <location>
        <begin position="12"/>
        <end position="33"/>
    </location>
</feature>
<dbReference type="CDD" id="cd03263">
    <property type="entry name" value="ABC_subfamily_A"/>
    <property type="match status" value="1"/>
</dbReference>
<dbReference type="Pfam" id="PF00005">
    <property type="entry name" value="ABC_tran"/>
    <property type="match status" value="1"/>
</dbReference>
<evidence type="ECO:0000256" key="1">
    <source>
        <dbReference type="ARBA" id="ARBA00004141"/>
    </source>
</evidence>
<dbReference type="InterPro" id="IPR056264">
    <property type="entry name" value="R2_ABCA1-4-like"/>
</dbReference>
<gene>
    <name evidence="7" type="ORF">CALMAC_LOCUS12183</name>
</gene>
<dbReference type="Gene3D" id="3.40.50.300">
    <property type="entry name" value="P-loop containing nucleotide triphosphate hydrolases"/>
    <property type="match status" value="1"/>
</dbReference>
<feature type="domain" description="ABC transporter" evidence="6">
    <location>
        <begin position="297"/>
        <end position="527"/>
    </location>
</feature>
<keyword evidence="3 5" id="KW-1133">Transmembrane helix</keyword>
<feature type="transmembrane region" description="Helical" evidence="5">
    <location>
        <begin position="122"/>
        <end position="145"/>
    </location>
</feature>
<dbReference type="GO" id="GO:0140359">
    <property type="term" value="F:ABC-type transporter activity"/>
    <property type="evidence" value="ECO:0007669"/>
    <property type="project" value="InterPro"/>
</dbReference>
<proteinExistence type="predicted"/>
<dbReference type="InterPro" id="IPR003439">
    <property type="entry name" value="ABC_transporter-like_ATP-bd"/>
</dbReference>
<dbReference type="SUPFAM" id="SSF52540">
    <property type="entry name" value="P-loop containing nucleoside triphosphate hydrolases"/>
    <property type="match status" value="1"/>
</dbReference>
<dbReference type="InterPro" id="IPR013525">
    <property type="entry name" value="ABC2_TM"/>
</dbReference>
<dbReference type="GO" id="GO:0016887">
    <property type="term" value="F:ATP hydrolysis activity"/>
    <property type="evidence" value="ECO:0007669"/>
    <property type="project" value="InterPro"/>
</dbReference>
<feature type="transmembrane region" description="Helical" evidence="5">
    <location>
        <begin position="228"/>
        <end position="250"/>
    </location>
</feature>
<dbReference type="Pfam" id="PF12698">
    <property type="entry name" value="ABC2_membrane_3"/>
    <property type="match status" value="1"/>
</dbReference>
<dbReference type="AlphaFoldDB" id="A0A653CVR9"/>
<feature type="transmembrane region" description="Helical" evidence="5">
    <location>
        <begin position="94"/>
        <end position="116"/>
    </location>
</feature>
<evidence type="ECO:0000256" key="4">
    <source>
        <dbReference type="ARBA" id="ARBA00023136"/>
    </source>
</evidence>
<name>A0A653CVR9_CALMS</name>
<dbReference type="OrthoDB" id="10255969at2759"/>
<feature type="transmembrane region" description="Helical" evidence="5">
    <location>
        <begin position="53"/>
        <end position="82"/>
    </location>
</feature>
<reference evidence="7 8" key="1">
    <citation type="submission" date="2019-01" db="EMBL/GenBank/DDBJ databases">
        <authorList>
            <person name="Sayadi A."/>
        </authorList>
    </citation>
    <scope>NUCLEOTIDE SEQUENCE [LARGE SCALE GENOMIC DNA]</scope>
</reference>
<dbReference type="EMBL" id="CAACVG010009039">
    <property type="protein sequence ID" value="VEN51862.1"/>
    <property type="molecule type" value="Genomic_DNA"/>
</dbReference>
<keyword evidence="2 5" id="KW-0812">Transmembrane</keyword>
<keyword evidence="8" id="KW-1185">Reference proteome</keyword>
<accession>A0A653CVR9</accession>
<organism evidence="7 8">
    <name type="scientific">Callosobruchus maculatus</name>
    <name type="common">Southern cowpea weevil</name>
    <name type="synonym">Pulse bruchid</name>
    <dbReference type="NCBI Taxonomy" id="64391"/>
    <lineage>
        <taxon>Eukaryota</taxon>
        <taxon>Metazoa</taxon>
        <taxon>Ecdysozoa</taxon>
        <taxon>Arthropoda</taxon>
        <taxon>Hexapoda</taxon>
        <taxon>Insecta</taxon>
        <taxon>Pterygota</taxon>
        <taxon>Neoptera</taxon>
        <taxon>Endopterygota</taxon>
        <taxon>Coleoptera</taxon>
        <taxon>Polyphaga</taxon>
        <taxon>Cucujiformia</taxon>
        <taxon>Chrysomeloidea</taxon>
        <taxon>Chrysomelidae</taxon>
        <taxon>Bruchinae</taxon>
        <taxon>Bruchini</taxon>
        <taxon>Callosobruchus</taxon>
    </lineage>
</organism>
<dbReference type="PANTHER" id="PTHR19229:SF250">
    <property type="entry name" value="ABC TRANSPORTER DOMAIN-CONTAINING PROTEIN-RELATED"/>
    <property type="match status" value="1"/>
</dbReference>
<dbReference type="GO" id="GO:0005319">
    <property type="term" value="F:lipid transporter activity"/>
    <property type="evidence" value="ECO:0007669"/>
    <property type="project" value="TreeGrafter"/>
</dbReference>
<evidence type="ECO:0000313" key="8">
    <source>
        <dbReference type="Proteomes" id="UP000410492"/>
    </source>
</evidence>
<dbReference type="GO" id="GO:0005524">
    <property type="term" value="F:ATP binding"/>
    <property type="evidence" value="ECO:0007669"/>
    <property type="project" value="InterPro"/>
</dbReference>
<evidence type="ECO:0000259" key="6">
    <source>
        <dbReference type="PROSITE" id="PS50893"/>
    </source>
</evidence>
<dbReference type="PROSITE" id="PS50893">
    <property type="entry name" value="ABC_TRANSPORTER_2"/>
    <property type="match status" value="1"/>
</dbReference>
<evidence type="ECO:0000256" key="5">
    <source>
        <dbReference type="SAM" id="Phobius"/>
    </source>
</evidence>
<dbReference type="FunFam" id="3.40.50.300:FF:002470">
    <property type="entry name" value="ABC transporter, putative"/>
    <property type="match status" value="1"/>
</dbReference>